<reference evidence="2" key="1">
    <citation type="journal article" date="2022" name="Mol. Ecol. Resour.">
        <title>The genomes of chicory, endive, great burdock and yacon provide insights into Asteraceae palaeo-polyploidization history and plant inulin production.</title>
        <authorList>
            <person name="Fan W."/>
            <person name="Wang S."/>
            <person name="Wang H."/>
            <person name="Wang A."/>
            <person name="Jiang F."/>
            <person name="Liu H."/>
            <person name="Zhao H."/>
            <person name="Xu D."/>
            <person name="Zhang Y."/>
        </authorList>
    </citation>
    <scope>NUCLEOTIDE SEQUENCE [LARGE SCALE GENOMIC DNA]</scope>
    <source>
        <strain evidence="2">cv. Punajuju</strain>
    </source>
</reference>
<sequence length="514" mass="58541">MLTIVPSWLFATVIVLSISCFFIYTLSQRNPSFAVPNPKFPPSPRKLPIIGNLHQLLGKHRHQILWRLSQKYGPVMLLHFGSKPFLVISSSTMAKQVFKTHDHMLCTRSFFQGTKRLTYNYLDIAFSPHDDHWKEMRKILVTEFLGPKRARLFNHVTEMEIKDMVHSLSLHPPNTAVNLDDKFLALTNAIVCKVAFGKSYKEEPFSGATVKEMINEATVMLSGSFGDTFPIFGWILDEIGGWNSRLQNCFGNMDGYFQSILSEHIDNTAEEMNESEKDFIHALLELWSNKTTSHSSQLTMDDMKALMMDVFLGGIDSTSVTMVWAMSEIVRDSRVMQKLQAEIRSCIGIKPEVHASDITKMTYLKMVLKETLRLHPPAPLLIPHECISHCQIGGYDVFPGTGILINAWGIGREEGTWSLKPTEFYPERFEDVDVDYVSKHFEMVPFGGGRRTCPGYNSALGTIEFTLVNLLYWFDWEVPGGVKNESLNMEEDGSLVVRKKMPLCLVPIKKIWRN</sequence>
<protein>
    <submittedName>
        <fullName evidence="1">Uncharacterized protein</fullName>
    </submittedName>
</protein>
<reference evidence="1 2" key="2">
    <citation type="journal article" date="2022" name="Mol. Ecol. Resour.">
        <title>The genomes of chicory, endive, great burdock and yacon provide insights into Asteraceae paleo-polyploidization history and plant inulin production.</title>
        <authorList>
            <person name="Fan W."/>
            <person name="Wang S."/>
            <person name="Wang H."/>
            <person name="Wang A."/>
            <person name="Jiang F."/>
            <person name="Liu H."/>
            <person name="Zhao H."/>
            <person name="Xu D."/>
            <person name="Zhang Y."/>
        </authorList>
    </citation>
    <scope>NUCLEOTIDE SEQUENCE [LARGE SCALE GENOMIC DNA]</scope>
    <source>
        <strain evidence="2">cv. Punajuju</strain>
        <tissue evidence="1">Leaves</tissue>
    </source>
</reference>
<gene>
    <name evidence="1" type="ORF">L2E82_32552</name>
</gene>
<evidence type="ECO:0000313" key="1">
    <source>
        <dbReference type="EMBL" id="KAI3721536.1"/>
    </source>
</evidence>
<accession>A0ACB9BH43</accession>
<keyword evidence="2" id="KW-1185">Reference proteome</keyword>
<comment type="caution">
    <text evidence="1">The sequence shown here is derived from an EMBL/GenBank/DDBJ whole genome shotgun (WGS) entry which is preliminary data.</text>
</comment>
<organism evidence="1 2">
    <name type="scientific">Cichorium intybus</name>
    <name type="common">Chicory</name>
    <dbReference type="NCBI Taxonomy" id="13427"/>
    <lineage>
        <taxon>Eukaryota</taxon>
        <taxon>Viridiplantae</taxon>
        <taxon>Streptophyta</taxon>
        <taxon>Embryophyta</taxon>
        <taxon>Tracheophyta</taxon>
        <taxon>Spermatophyta</taxon>
        <taxon>Magnoliopsida</taxon>
        <taxon>eudicotyledons</taxon>
        <taxon>Gunneridae</taxon>
        <taxon>Pentapetalae</taxon>
        <taxon>asterids</taxon>
        <taxon>campanulids</taxon>
        <taxon>Asterales</taxon>
        <taxon>Asteraceae</taxon>
        <taxon>Cichorioideae</taxon>
        <taxon>Cichorieae</taxon>
        <taxon>Cichoriinae</taxon>
        <taxon>Cichorium</taxon>
    </lineage>
</organism>
<name>A0ACB9BH43_CICIN</name>
<evidence type="ECO:0000313" key="2">
    <source>
        <dbReference type="Proteomes" id="UP001055811"/>
    </source>
</evidence>
<dbReference type="Proteomes" id="UP001055811">
    <property type="component" value="Linkage Group LG06"/>
</dbReference>
<proteinExistence type="predicted"/>
<dbReference type="EMBL" id="CM042014">
    <property type="protein sequence ID" value="KAI3721536.1"/>
    <property type="molecule type" value="Genomic_DNA"/>
</dbReference>